<sequence>MIRRETRLYGSRFSSKDAGREQDGGPVGEVAALRVRWRLLSGRWRLLLLRWKGLGRWRPGSIAGTEMGLPVLAGGCCMPWGGVEIRCRATLWSRDVERPLDSEDGLVLAVAERLIAKRVADAAAGLAGGSGDCLDAGLARGGGAGGWSADG</sequence>
<evidence type="ECO:0000313" key="1">
    <source>
        <dbReference type="EMBL" id="GGM77758.1"/>
    </source>
</evidence>
<reference evidence="2" key="1">
    <citation type="journal article" date="2019" name="Int. J. Syst. Evol. Microbiol.">
        <title>The Global Catalogue of Microorganisms (GCM) 10K type strain sequencing project: providing services to taxonomists for standard genome sequencing and annotation.</title>
        <authorList>
            <consortium name="The Broad Institute Genomics Platform"/>
            <consortium name="The Broad Institute Genome Sequencing Center for Infectious Disease"/>
            <person name="Wu L."/>
            <person name="Ma J."/>
        </authorList>
    </citation>
    <scope>NUCLEOTIDE SEQUENCE [LARGE SCALE GENOMIC DNA]</scope>
    <source>
        <strain evidence="2">CGMCC 4.7319</strain>
    </source>
</reference>
<gene>
    <name evidence="1" type="ORF">GCM10011609_11960</name>
</gene>
<comment type="caution">
    <text evidence="1">The sequence shown here is derived from an EMBL/GenBank/DDBJ whole genome shotgun (WGS) entry which is preliminary data.</text>
</comment>
<organism evidence="1 2">
    <name type="scientific">Lentzea pudingi</name>
    <dbReference type="NCBI Taxonomy" id="1789439"/>
    <lineage>
        <taxon>Bacteria</taxon>
        <taxon>Bacillati</taxon>
        <taxon>Actinomycetota</taxon>
        <taxon>Actinomycetes</taxon>
        <taxon>Pseudonocardiales</taxon>
        <taxon>Pseudonocardiaceae</taxon>
        <taxon>Lentzea</taxon>
    </lineage>
</organism>
<protein>
    <submittedName>
        <fullName evidence="1">Uncharacterized protein</fullName>
    </submittedName>
</protein>
<proteinExistence type="predicted"/>
<evidence type="ECO:0000313" key="2">
    <source>
        <dbReference type="Proteomes" id="UP000597656"/>
    </source>
</evidence>
<name>A0ABQ2HF91_9PSEU</name>
<dbReference type="EMBL" id="BMNC01000002">
    <property type="protein sequence ID" value="GGM77758.1"/>
    <property type="molecule type" value="Genomic_DNA"/>
</dbReference>
<dbReference type="Proteomes" id="UP000597656">
    <property type="component" value="Unassembled WGS sequence"/>
</dbReference>
<keyword evidence="2" id="KW-1185">Reference proteome</keyword>
<accession>A0ABQ2HF91</accession>